<keyword evidence="3" id="KW-1185">Reference proteome</keyword>
<name>A0ABV5SAL8_9ACTN</name>
<dbReference type="Proteomes" id="UP001589532">
    <property type="component" value="Unassembled WGS sequence"/>
</dbReference>
<dbReference type="RefSeq" id="WP_344998407.1">
    <property type="nucleotide sequence ID" value="NZ_BAAAXV010000009.1"/>
</dbReference>
<feature type="transmembrane region" description="Helical" evidence="1">
    <location>
        <begin position="134"/>
        <end position="156"/>
    </location>
</feature>
<sequence>MNQLVPLAGATEDSRCPQTVLTSDGGTLTAIDSASDISVRVTPASLYRYDSLDGAEKVQGVAALDADGLVLLDLPAEWYEPDLVEFARKAGIPLVDARSRSSARVRAVLAGRAPGWKRLRGLPPPSPAKWRKPVAICGGVIGMGLMVYLASLGMWGAWRAISSIGRFLLDVLEVKWLMVVFSPALLVLRPVFAKVRRWQARRGAILLSADGSAVKGNFSDKLEIFRGLGLVATLRIGASPGEAFGLHLYRYEDLTGLFILDRPCRPVYHLPGRWAPGDVHLFAERHNLFLAVHGVSREEYLNLTKAASDAMP</sequence>
<gene>
    <name evidence="2" type="ORF">ACFFSA_37105</name>
</gene>
<keyword evidence="1" id="KW-0812">Transmembrane</keyword>
<evidence type="ECO:0000313" key="3">
    <source>
        <dbReference type="Proteomes" id="UP001589532"/>
    </source>
</evidence>
<evidence type="ECO:0000256" key="1">
    <source>
        <dbReference type="SAM" id="Phobius"/>
    </source>
</evidence>
<keyword evidence="1" id="KW-0472">Membrane</keyword>
<dbReference type="EMBL" id="JBHMBW010000051">
    <property type="protein sequence ID" value="MFB9628724.1"/>
    <property type="molecule type" value="Genomic_DNA"/>
</dbReference>
<keyword evidence="1" id="KW-1133">Transmembrane helix</keyword>
<feature type="transmembrane region" description="Helical" evidence="1">
    <location>
        <begin position="176"/>
        <end position="192"/>
    </location>
</feature>
<proteinExistence type="predicted"/>
<evidence type="ECO:0000313" key="2">
    <source>
        <dbReference type="EMBL" id="MFB9628724.1"/>
    </source>
</evidence>
<comment type="caution">
    <text evidence="2">The sequence shown here is derived from an EMBL/GenBank/DDBJ whole genome shotgun (WGS) entry which is preliminary data.</text>
</comment>
<organism evidence="2 3">
    <name type="scientific">Nonomuraea helvata</name>
    <dbReference type="NCBI Taxonomy" id="37484"/>
    <lineage>
        <taxon>Bacteria</taxon>
        <taxon>Bacillati</taxon>
        <taxon>Actinomycetota</taxon>
        <taxon>Actinomycetes</taxon>
        <taxon>Streptosporangiales</taxon>
        <taxon>Streptosporangiaceae</taxon>
        <taxon>Nonomuraea</taxon>
    </lineage>
</organism>
<reference evidence="2 3" key="1">
    <citation type="submission" date="2024-09" db="EMBL/GenBank/DDBJ databases">
        <authorList>
            <person name="Sun Q."/>
            <person name="Mori K."/>
        </authorList>
    </citation>
    <scope>NUCLEOTIDE SEQUENCE [LARGE SCALE GENOMIC DNA]</scope>
    <source>
        <strain evidence="2 3">JCM 3143</strain>
    </source>
</reference>
<accession>A0ABV5SAL8</accession>
<protein>
    <submittedName>
        <fullName evidence="2">Uncharacterized protein</fullName>
    </submittedName>
</protein>